<feature type="region of interest" description="Disordered" evidence="8">
    <location>
        <begin position="154"/>
        <end position="188"/>
    </location>
</feature>
<keyword evidence="6" id="KW-0539">Nucleus</keyword>
<keyword evidence="3" id="KW-0677">Repeat</keyword>
<reference evidence="10 11" key="1">
    <citation type="journal article" date="2020" name="Nat. Food">
        <title>A phased Vanilla planifolia genome enables genetic improvement of flavour and production.</title>
        <authorList>
            <person name="Hasing T."/>
            <person name="Tang H."/>
            <person name="Brym M."/>
            <person name="Khazi F."/>
            <person name="Huang T."/>
            <person name="Chambers A.H."/>
        </authorList>
    </citation>
    <scope>NUCLEOTIDE SEQUENCE [LARGE SCALE GENOMIC DNA]</scope>
    <source>
        <tissue evidence="10">Leaf</tissue>
    </source>
</reference>
<dbReference type="Pfam" id="PF25879">
    <property type="entry name" value="WHD_LYAR"/>
    <property type="match status" value="1"/>
</dbReference>
<evidence type="ECO:0000256" key="4">
    <source>
        <dbReference type="ARBA" id="ARBA00022771"/>
    </source>
</evidence>
<sequence>MVWFQCEDCGENLKKPKLANHFRLCSALKLSCIDCGEVFGKDTVQNHMQCMTEAEKYGPKSQGNPSQNTFSKKEKPKKNADVDINVGLSSRPPWYCSLCNTPATSKQTLLLHADGKKHRAKAKAYHSSHIHSSQTYNGINGNVDQKLEKIEANGSKVDQPEETNLLTDGSQQLQEKKSEKKRRHEESAGVDLLIDNKHNNACNITYGEGVKAEQTEERQNKRNKNAGKIPDSEHVDNNQVRENEALMKNIKWKKLVTSILKSQNAEGAMKIKKLQKLVIKELENTSTTGDRAQLCAAMMEKINSSSRFVINHKLISLLEKPGDS</sequence>
<dbReference type="Gene3D" id="3.30.160.60">
    <property type="entry name" value="Classic Zinc Finger"/>
    <property type="match status" value="1"/>
</dbReference>
<dbReference type="Proteomes" id="UP000636800">
    <property type="component" value="Unassembled WGS sequence"/>
</dbReference>
<evidence type="ECO:0000259" key="9">
    <source>
        <dbReference type="SMART" id="SM00451"/>
    </source>
</evidence>
<accession>A0A835RB59</accession>
<evidence type="ECO:0000256" key="2">
    <source>
        <dbReference type="ARBA" id="ARBA00022723"/>
    </source>
</evidence>
<keyword evidence="11" id="KW-1185">Reference proteome</keyword>
<feature type="compositionally biased region" description="Basic and acidic residues" evidence="8">
    <location>
        <begin position="210"/>
        <end position="220"/>
    </location>
</feature>
<dbReference type="SUPFAM" id="SSF57667">
    <property type="entry name" value="beta-beta-alpha zinc fingers"/>
    <property type="match status" value="3"/>
</dbReference>
<dbReference type="InterPro" id="IPR013087">
    <property type="entry name" value="Znf_C2H2_type"/>
</dbReference>
<dbReference type="Gene3D" id="3.30.1490.490">
    <property type="match status" value="1"/>
</dbReference>
<keyword evidence="2" id="KW-0479">Metal-binding</keyword>
<keyword evidence="5" id="KW-0862">Zinc</keyword>
<dbReference type="FunFam" id="3.30.1490.490:FF:000001">
    <property type="entry name" value="cell growth-regulating nucleolar protein-like"/>
    <property type="match status" value="1"/>
</dbReference>
<dbReference type="InterPro" id="IPR003604">
    <property type="entry name" value="Matrin/U1-like-C_Znf_C2H2"/>
</dbReference>
<dbReference type="Pfam" id="PF12874">
    <property type="entry name" value="zf-met"/>
    <property type="match status" value="1"/>
</dbReference>
<dbReference type="OrthoDB" id="439808at2759"/>
<evidence type="ECO:0000256" key="7">
    <source>
        <dbReference type="PROSITE-ProRule" id="PRU01145"/>
    </source>
</evidence>
<dbReference type="EMBL" id="JADCNL010000004">
    <property type="protein sequence ID" value="KAG0485654.1"/>
    <property type="molecule type" value="Genomic_DNA"/>
</dbReference>
<evidence type="ECO:0000313" key="11">
    <source>
        <dbReference type="Proteomes" id="UP000636800"/>
    </source>
</evidence>
<gene>
    <name evidence="10" type="ORF">HPP92_009733</name>
</gene>
<feature type="region of interest" description="Disordered" evidence="8">
    <location>
        <begin position="209"/>
        <end position="235"/>
    </location>
</feature>
<dbReference type="PANTHER" id="PTHR13100:SF10">
    <property type="entry name" value="CELL GROWTH-REGULATING NUCLEOLAR PROTEIN"/>
    <property type="match status" value="1"/>
</dbReference>
<dbReference type="FunFam" id="3.30.160.60:FF:001583">
    <property type="entry name" value="UBP1-associated proteins 1C"/>
    <property type="match status" value="1"/>
</dbReference>
<dbReference type="GO" id="GO:0000122">
    <property type="term" value="P:negative regulation of transcription by RNA polymerase II"/>
    <property type="evidence" value="ECO:0007669"/>
    <property type="project" value="TreeGrafter"/>
</dbReference>
<evidence type="ECO:0000256" key="1">
    <source>
        <dbReference type="ARBA" id="ARBA00004123"/>
    </source>
</evidence>
<dbReference type="InterPro" id="IPR039999">
    <property type="entry name" value="LYAR"/>
</dbReference>
<evidence type="ECO:0000256" key="5">
    <source>
        <dbReference type="ARBA" id="ARBA00022833"/>
    </source>
</evidence>
<evidence type="ECO:0000256" key="6">
    <source>
        <dbReference type="ARBA" id="ARBA00023242"/>
    </source>
</evidence>
<evidence type="ECO:0000313" key="10">
    <source>
        <dbReference type="EMBL" id="KAG0485654.1"/>
    </source>
</evidence>
<organism evidence="10 11">
    <name type="scientific">Vanilla planifolia</name>
    <name type="common">Vanilla</name>
    <dbReference type="NCBI Taxonomy" id="51239"/>
    <lineage>
        <taxon>Eukaryota</taxon>
        <taxon>Viridiplantae</taxon>
        <taxon>Streptophyta</taxon>
        <taxon>Embryophyta</taxon>
        <taxon>Tracheophyta</taxon>
        <taxon>Spermatophyta</taxon>
        <taxon>Magnoliopsida</taxon>
        <taxon>Liliopsida</taxon>
        <taxon>Asparagales</taxon>
        <taxon>Orchidaceae</taxon>
        <taxon>Vanilloideae</taxon>
        <taxon>Vanilleae</taxon>
        <taxon>Vanilla</taxon>
    </lineage>
</organism>
<feature type="domain" description="U1-type" evidence="9">
    <location>
        <begin position="91"/>
        <end position="125"/>
    </location>
</feature>
<dbReference type="GO" id="GO:0006364">
    <property type="term" value="P:rRNA processing"/>
    <property type="evidence" value="ECO:0007669"/>
    <property type="project" value="TreeGrafter"/>
</dbReference>
<dbReference type="PANTHER" id="PTHR13100">
    <property type="entry name" value="CELL GROWTH-REGULATING NUCLEOLAR PROTEIN LYAR"/>
    <property type="match status" value="1"/>
</dbReference>
<comment type="caution">
    <text evidence="10">The sequence shown here is derived from an EMBL/GenBank/DDBJ whole genome shotgun (WGS) entry which is preliminary data.</text>
</comment>
<name>A0A835RB59_VANPL</name>
<dbReference type="SMART" id="SM00451">
    <property type="entry name" value="ZnF_U1"/>
    <property type="match status" value="1"/>
</dbReference>
<feature type="compositionally biased region" description="Polar residues" evidence="8">
    <location>
        <begin position="61"/>
        <end position="70"/>
    </location>
</feature>
<dbReference type="GO" id="GO:0005730">
    <property type="term" value="C:nucleolus"/>
    <property type="evidence" value="ECO:0007669"/>
    <property type="project" value="TreeGrafter"/>
</dbReference>
<dbReference type="GO" id="GO:0008270">
    <property type="term" value="F:zinc ion binding"/>
    <property type="evidence" value="ECO:0007669"/>
    <property type="project" value="UniProtKB-KW"/>
</dbReference>
<evidence type="ECO:0000256" key="8">
    <source>
        <dbReference type="SAM" id="MobiDB-lite"/>
    </source>
</evidence>
<dbReference type="InterPro" id="IPR036236">
    <property type="entry name" value="Znf_C2H2_sf"/>
</dbReference>
<dbReference type="AlphaFoldDB" id="A0A835RB59"/>
<dbReference type="PROSITE" id="PS51804">
    <property type="entry name" value="ZF_C2HC_LYAR"/>
    <property type="match status" value="2"/>
</dbReference>
<dbReference type="InterPro" id="IPR058719">
    <property type="entry name" value="WHD_LYAR"/>
</dbReference>
<comment type="subcellular location">
    <subcellularLocation>
        <location evidence="1">Nucleus</location>
    </subcellularLocation>
</comment>
<keyword evidence="4 7" id="KW-0863">Zinc-finger</keyword>
<dbReference type="Pfam" id="PF08790">
    <property type="entry name" value="zf-LYAR"/>
    <property type="match status" value="1"/>
</dbReference>
<dbReference type="InterPro" id="IPR014898">
    <property type="entry name" value="Znf_C2H2_LYAR"/>
</dbReference>
<dbReference type="GO" id="GO:0003677">
    <property type="term" value="F:DNA binding"/>
    <property type="evidence" value="ECO:0007669"/>
    <property type="project" value="InterPro"/>
</dbReference>
<feature type="region of interest" description="Disordered" evidence="8">
    <location>
        <begin position="55"/>
        <end position="79"/>
    </location>
</feature>
<evidence type="ECO:0000256" key="3">
    <source>
        <dbReference type="ARBA" id="ARBA00022737"/>
    </source>
</evidence>
<proteinExistence type="predicted"/>
<protein>
    <recommendedName>
        <fullName evidence="9">U1-type domain-containing protein</fullName>
    </recommendedName>
</protein>